<dbReference type="InterPro" id="IPR036259">
    <property type="entry name" value="MFS_trans_sf"/>
</dbReference>
<feature type="transmembrane region" description="Helical" evidence="7">
    <location>
        <begin position="43"/>
        <end position="63"/>
    </location>
</feature>
<feature type="transmembrane region" description="Helical" evidence="7">
    <location>
        <begin position="413"/>
        <end position="431"/>
    </location>
</feature>
<evidence type="ECO:0000313" key="9">
    <source>
        <dbReference type="EMBL" id="APU17544.1"/>
    </source>
</evidence>
<evidence type="ECO:0000256" key="1">
    <source>
        <dbReference type="ARBA" id="ARBA00004651"/>
    </source>
</evidence>
<sequence>MSAARLGSRFWTLFSATTISNLGDGIGRVALPLLAATLTRDPVLVGSLVSFSFVPWLLFALLSGALVDRMDRRKAMIGANLVRALIVGGLGLVVLTGSAAIWMLYIAAFLLGAAETLYDSAARAMLPAVIDRDQLETGNGRMEASEVVSQEFVGAPLGSVLFVLVAAGPFLANSAGFLLAALLLVALPGSYRAKPEPVSKPQPVAGIEAAAGTGPASETAAAREQPAQTDGQVQGATRSLRKEIGEGLRWLWSHRLLRTLMLLTGLVTVALEASMAMVVLLVVDELNLSEAVFGLFALAMGLGGLLAGLLAGAVTSRLPRAVILVASVAVTGLSLLLVGVFPVPVWAAVMLAVSALSIVLFNVITMSLRQAIIPAHLFGRVQGAWRTVVWGLMPFGGLLGGLVAAMAGLRAVYLVSGIAQLLIAAAFWVLVRRPDIDLENLHSPTEPGPASVRTGGGQDETAEGVAGDGADSGGQPAERRS</sequence>
<dbReference type="PANTHER" id="PTHR23513">
    <property type="entry name" value="INTEGRAL MEMBRANE EFFLUX PROTEIN-RELATED"/>
    <property type="match status" value="1"/>
</dbReference>
<accession>A0AAC9LIR1</accession>
<organism evidence="9 10">
    <name type="scientific">Actinoalloteichus fjordicus</name>
    <dbReference type="NCBI Taxonomy" id="1612552"/>
    <lineage>
        <taxon>Bacteria</taxon>
        <taxon>Bacillati</taxon>
        <taxon>Actinomycetota</taxon>
        <taxon>Actinomycetes</taxon>
        <taxon>Pseudonocardiales</taxon>
        <taxon>Pseudonocardiaceae</taxon>
        <taxon>Actinoalloteichus</taxon>
    </lineage>
</organism>
<feature type="transmembrane region" description="Helical" evidence="7">
    <location>
        <begin position="321"/>
        <end position="341"/>
    </location>
</feature>
<dbReference type="InterPro" id="IPR011701">
    <property type="entry name" value="MFS"/>
</dbReference>
<feature type="transmembrane region" description="Helical" evidence="7">
    <location>
        <begin position="259"/>
        <end position="283"/>
    </location>
</feature>
<feature type="region of interest" description="Disordered" evidence="6">
    <location>
        <begin position="441"/>
        <end position="481"/>
    </location>
</feature>
<keyword evidence="10" id="KW-1185">Reference proteome</keyword>
<feature type="transmembrane region" description="Helical" evidence="7">
    <location>
        <begin position="388"/>
        <end position="407"/>
    </location>
</feature>
<feature type="compositionally biased region" description="Polar residues" evidence="6">
    <location>
        <begin position="226"/>
        <end position="235"/>
    </location>
</feature>
<evidence type="ECO:0000256" key="6">
    <source>
        <dbReference type="SAM" id="MobiDB-lite"/>
    </source>
</evidence>
<evidence type="ECO:0000256" key="5">
    <source>
        <dbReference type="ARBA" id="ARBA00023136"/>
    </source>
</evidence>
<dbReference type="GO" id="GO:0005886">
    <property type="term" value="C:plasma membrane"/>
    <property type="evidence" value="ECO:0007669"/>
    <property type="project" value="UniProtKB-SubCell"/>
</dbReference>
<evidence type="ECO:0000256" key="3">
    <source>
        <dbReference type="ARBA" id="ARBA00022692"/>
    </source>
</evidence>
<dbReference type="InterPro" id="IPR020846">
    <property type="entry name" value="MFS_dom"/>
</dbReference>
<evidence type="ECO:0000256" key="2">
    <source>
        <dbReference type="ARBA" id="ARBA00022475"/>
    </source>
</evidence>
<dbReference type="Pfam" id="PF07690">
    <property type="entry name" value="MFS_1"/>
    <property type="match status" value="1"/>
</dbReference>
<dbReference type="Proteomes" id="UP000185511">
    <property type="component" value="Chromosome"/>
</dbReference>
<dbReference type="Gene3D" id="1.20.1250.20">
    <property type="entry name" value="MFS general substrate transporter like domains"/>
    <property type="match status" value="1"/>
</dbReference>
<dbReference type="PANTHER" id="PTHR23513:SF6">
    <property type="entry name" value="MAJOR FACILITATOR SUPERFAMILY ASSOCIATED DOMAIN-CONTAINING PROTEIN"/>
    <property type="match status" value="1"/>
</dbReference>
<gene>
    <name evidence="9" type="ORF">UA74_27705</name>
</gene>
<dbReference type="CDD" id="cd06173">
    <property type="entry name" value="MFS_MefA_like"/>
    <property type="match status" value="1"/>
</dbReference>
<keyword evidence="3 7" id="KW-0812">Transmembrane</keyword>
<evidence type="ECO:0000259" key="8">
    <source>
        <dbReference type="PROSITE" id="PS50850"/>
    </source>
</evidence>
<feature type="transmembrane region" description="Helical" evidence="7">
    <location>
        <begin position="347"/>
        <end position="368"/>
    </location>
</feature>
<keyword evidence="5 7" id="KW-0472">Membrane</keyword>
<feature type="region of interest" description="Disordered" evidence="6">
    <location>
        <begin position="215"/>
        <end position="235"/>
    </location>
</feature>
<evidence type="ECO:0000256" key="4">
    <source>
        <dbReference type="ARBA" id="ARBA00022989"/>
    </source>
</evidence>
<comment type="subcellular location">
    <subcellularLocation>
        <location evidence="1">Cell membrane</location>
        <topology evidence="1">Multi-pass membrane protein</topology>
    </subcellularLocation>
</comment>
<keyword evidence="4 7" id="KW-1133">Transmembrane helix</keyword>
<dbReference type="PROSITE" id="PS50850">
    <property type="entry name" value="MFS"/>
    <property type="match status" value="1"/>
</dbReference>
<feature type="domain" description="Major facilitator superfamily (MFS) profile" evidence="8">
    <location>
        <begin position="9"/>
        <end position="435"/>
    </location>
</feature>
<evidence type="ECO:0000313" key="10">
    <source>
        <dbReference type="Proteomes" id="UP000185511"/>
    </source>
</evidence>
<feature type="transmembrane region" description="Helical" evidence="7">
    <location>
        <begin position="160"/>
        <end position="187"/>
    </location>
</feature>
<dbReference type="EMBL" id="CP016076">
    <property type="protein sequence ID" value="APU17544.1"/>
    <property type="molecule type" value="Genomic_DNA"/>
</dbReference>
<name>A0AAC9LIR1_9PSEU</name>
<reference evidence="10" key="1">
    <citation type="submission" date="2016-06" db="EMBL/GenBank/DDBJ databases">
        <title>Complete genome sequence of Actinoalloteichus fjordicus DSM 46855 (=ADI127-17), type strain of the new species Actinoalloteichus fjordicus.</title>
        <authorList>
            <person name="Ruckert C."/>
            <person name="Nouioui I."/>
            <person name="Willmese J."/>
            <person name="van Wezel G."/>
            <person name="Klenk H.-P."/>
            <person name="Kalinowski J."/>
            <person name="Zotchev S.B."/>
        </authorList>
    </citation>
    <scope>NUCLEOTIDE SEQUENCE [LARGE SCALE GENOMIC DNA]</scope>
    <source>
        <strain evidence="10">ADI127-7</strain>
    </source>
</reference>
<dbReference type="AlphaFoldDB" id="A0AAC9LIR1"/>
<dbReference type="KEGG" id="acad:UA74_27705"/>
<feature type="transmembrane region" description="Helical" evidence="7">
    <location>
        <begin position="295"/>
        <end position="314"/>
    </location>
</feature>
<dbReference type="GO" id="GO:0022857">
    <property type="term" value="F:transmembrane transporter activity"/>
    <property type="evidence" value="ECO:0007669"/>
    <property type="project" value="InterPro"/>
</dbReference>
<protein>
    <submittedName>
        <fullName evidence="9">Major Facilitator Superfamily transporter</fullName>
    </submittedName>
</protein>
<proteinExistence type="predicted"/>
<dbReference type="RefSeq" id="WP_075742851.1">
    <property type="nucleotide sequence ID" value="NZ_CP016076.1"/>
</dbReference>
<dbReference type="SUPFAM" id="SSF103473">
    <property type="entry name" value="MFS general substrate transporter"/>
    <property type="match status" value="1"/>
</dbReference>
<keyword evidence="2" id="KW-1003">Cell membrane</keyword>
<evidence type="ECO:0000256" key="7">
    <source>
        <dbReference type="SAM" id="Phobius"/>
    </source>
</evidence>
<feature type="transmembrane region" description="Helical" evidence="7">
    <location>
        <begin position="84"/>
        <end position="111"/>
    </location>
</feature>